<name>A0A917IWF5_9MICC</name>
<dbReference type="InterPro" id="IPR023393">
    <property type="entry name" value="START-like_dom_sf"/>
</dbReference>
<reference evidence="3 4" key="1">
    <citation type="journal article" date="2014" name="Int. J. Syst. Evol. Microbiol.">
        <title>Complete genome sequence of Corynebacterium casei LMG S-19264T (=DSM 44701T), isolated from a smear-ripened cheese.</title>
        <authorList>
            <consortium name="US DOE Joint Genome Institute (JGI-PGF)"/>
            <person name="Walter F."/>
            <person name="Albersmeier A."/>
            <person name="Kalinowski J."/>
            <person name="Ruckert C."/>
        </authorList>
    </citation>
    <scope>NUCLEOTIDE SEQUENCE [LARGE SCALE GENOMIC DNA]</scope>
    <source>
        <strain evidence="3 4">CCM 8669</strain>
    </source>
</reference>
<comment type="similarity">
    <text evidence="1">Belongs to the AHA1 family.</text>
</comment>
<evidence type="ECO:0000313" key="3">
    <source>
        <dbReference type="EMBL" id="GGH65279.1"/>
    </source>
</evidence>
<gene>
    <name evidence="3" type="ORF">GCM10007359_18340</name>
</gene>
<protein>
    <recommendedName>
        <fullName evidence="2">Activator of Hsp90 ATPase homologue 1/2-like C-terminal domain-containing protein</fullName>
    </recommendedName>
</protein>
<keyword evidence="4" id="KW-1185">Reference proteome</keyword>
<dbReference type="SUPFAM" id="SSF55961">
    <property type="entry name" value="Bet v1-like"/>
    <property type="match status" value="1"/>
</dbReference>
<dbReference type="AlphaFoldDB" id="A0A917IWF5"/>
<dbReference type="Proteomes" id="UP000600171">
    <property type="component" value="Unassembled WGS sequence"/>
</dbReference>
<evidence type="ECO:0000259" key="2">
    <source>
        <dbReference type="Pfam" id="PF08327"/>
    </source>
</evidence>
<feature type="domain" description="Activator of Hsp90 ATPase homologue 1/2-like C-terminal" evidence="2">
    <location>
        <begin position="23"/>
        <end position="163"/>
    </location>
</feature>
<comment type="caution">
    <text evidence="3">The sequence shown here is derived from an EMBL/GenBank/DDBJ whole genome shotgun (WGS) entry which is preliminary data.</text>
</comment>
<dbReference type="CDD" id="cd07814">
    <property type="entry name" value="SRPBCC_CalC_Aha1-like"/>
    <property type="match status" value="1"/>
</dbReference>
<sequence>MADFPLDSVHKSELLTVKRDFAVSPDELLAAFTAGEVFKQWYAPEGWRIMDEHFTFEPRIGGRIQLLMEHEAGIGVQAPIYLRFESITDGLIEFTESIAGPTGQPTDQLIGWRLRFTPGTVVTESGVGQGTNLVLEQGPLPESVHEQARETWHQSFSNLEKVLTPQG</sequence>
<evidence type="ECO:0000256" key="1">
    <source>
        <dbReference type="ARBA" id="ARBA00006817"/>
    </source>
</evidence>
<proteinExistence type="inferred from homology"/>
<accession>A0A917IWF5</accession>
<evidence type="ECO:0000313" key="4">
    <source>
        <dbReference type="Proteomes" id="UP000600171"/>
    </source>
</evidence>
<organism evidence="3 4">
    <name type="scientific">Rothia aerolata</name>
    <dbReference type="NCBI Taxonomy" id="1812262"/>
    <lineage>
        <taxon>Bacteria</taxon>
        <taxon>Bacillati</taxon>
        <taxon>Actinomycetota</taxon>
        <taxon>Actinomycetes</taxon>
        <taxon>Micrococcales</taxon>
        <taxon>Micrococcaceae</taxon>
        <taxon>Rothia</taxon>
    </lineage>
</organism>
<dbReference type="Gene3D" id="3.30.530.20">
    <property type="match status" value="1"/>
</dbReference>
<dbReference type="EMBL" id="BMDC01000003">
    <property type="protein sequence ID" value="GGH65279.1"/>
    <property type="molecule type" value="Genomic_DNA"/>
</dbReference>
<dbReference type="RefSeq" id="WP_188360070.1">
    <property type="nucleotide sequence ID" value="NZ_BMDC01000003.1"/>
</dbReference>
<dbReference type="InterPro" id="IPR013538">
    <property type="entry name" value="ASHA1/2-like_C"/>
</dbReference>
<dbReference type="Pfam" id="PF08327">
    <property type="entry name" value="AHSA1"/>
    <property type="match status" value="1"/>
</dbReference>